<evidence type="ECO:0000256" key="3">
    <source>
        <dbReference type="ARBA" id="ARBA00022723"/>
    </source>
</evidence>
<keyword evidence="7" id="KW-0694">RNA-binding</keyword>
<keyword evidence="9 12" id="KW-0238">DNA-binding</keyword>
<evidence type="ECO:0000256" key="2">
    <source>
        <dbReference type="ARBA" id="ARBA00022722"/>
    </source>
</evidence>
<comment type="caution">
    <text evidence="15">The sequence shown here is derived from an EMBL/GenBank/DDBJ whole genome shotgun (WGS) entry which is preliminary data.</text>
</comment>
<evidence type="ECO:0000256" key="4">
    <source>
        <dbReference type="ARBA" id="ARBA00022759"/>
    </source>
</evidence>
<proteinExistence type="predicted"/>
<dbReference type="EMBL" id="AMEQ01000024">
    <property type="protein sequence ID" value="EKY01733.1"/>
    <property type="molecule type" value="Genomic_DNA"/>
</dbReference>
<dbReference type="PATRIC" id="fig|1127696.3.peg.711"/>
<keyword evidence="13" id="KW-0175">Coiled coil</keyword>
<dbReference type="InterPro" id="IPR003615">
    <property type="entry name" value="HNH_nuc"/>
</dbReference>
<keyword evidence="4 12" id="KW-0255">Endonuclease</keyword>
<dbReference type="Gene3D" id="1.10.30.50">
    <property type="match status" value="1"/>
</dbReference>
<name>L1NED5_9PORP</name>
<keyword evidence="3" id="KW-0479">Metal-binding</keyword>
<dbReference type="InterPro" id="IPR028629">
    <property type="entry name" value="Cas9"/>
</dbReference>
<dbReference type="HOGENOM" id="CLU_004928_0_0_10"/>
<organism evidence="15 16">
    <name type="scientific">Porphyromonas catoniae F0037</name>
    <dbReference type="NCBI Taxonomy" id="1127696"/>
    <lineage>
        <taxon>Bacteria</taxon>
        <taxon>Pseudomonadati</taxon>
        <taxon>Bacteroidota</taxon>
        <taxon>Bacteroidia</taxon>
        <taxon>Bacteroidales</taxon>
        <taxon>Porphyromonadaceae</taxon>
        <taxon>Porphyromonas</taxon>
    </lineage>
</organism>
<dbReference type="Pfam" id="PF13395">
    <property type="entry name" value="HNH_4"/>
    <property type="match status" value="1"/>
</dbReference>
<protein>
    <submittedName>
        <fullName evidence="15">CRISPR-associated protein, Csn1 family</fullName>
    </submittedName>
</protein>
<evidence type="ECO:0000313" key="15">
    <source>
        <dbReference type="EMBL" id="EKY01733.1"/>
    </source>
</evidence>
<dbReference type="AlphaFoldDB" id="L1NED5"/>
<evidence type="ECO:0000256" key="7">
    <source>
        <dbReference type="ARBA" id="ARBA00022884"/>
    </source>
</evidence>
<dbReference type="GO" id="GO:0003723">
    <property type="term" value="F:RNA binding"/>
    <property type="evidence" value="ECO:0007669"/>
    <property type="project" value="UniProtKB-UniRule"/>
</dbReference>
<evidence type="ECO:0000256" key="1">
    <source>
        <dbReference type="ARBA" id="ARBA00001946"/>
    </source>
</evidence>
<accession>L1NED5</accession>
<dbReference type="STRING" id="1127696.HMPREF9134_00793"/>
<dbReference type="GO" id="GO:0016787">
    <property type="term" value="F:hydrolase activity"/>
    <property type="evidence" value="ECO:0007669"/>
    <property type="project" value="UniProtKB-KW"/>
</dbReference>
<keyword evidence="6" id="KW-0460">Magnesium</keyword>
<dbReference type="Pfam" id="PF18470">
    <property type="entry name" value="Cas9_a"/>
    <property type="match status" value="1"/>
</dbReference>
<comment type="subunit">
    <text evidence="11">Monomer. Binds crRNA and tracrRNA.</text>
</comment>
<dbReference type="GO" id="GO:0004519">
    <property type="term" value="F:endonuclease activity"/>
    <property type="evidence" value="ECO:0007669"/>
    <property type="project" value="UniProtKB-UniRule"/>
</dbReference>
<keyword evidence="2 12" id="KW-0540">Nuclease</keyword>
<evidence type="ECO:0000256" key="8">
    <source>
        <dbReference type="ARBA" id="ARBA00023118"/>
    </source>
</evidence>
<comment type="cofactor">
    <cofactor evidence="1">
        <name>Mg(2+)</name>
        <dbReference type="ChEBI" id="CHEBI:18420"/>
    </cofactor>
</comment>
<dbReference type="NCBIfam" id="TIGR01865">
    <property type="entry name" value="cas_Csn1"/>
    <property type="match status" value="1"/>
</dbReference>
<dbReference type="RefSeq" id="WP_005469049.1">
    <property type="nucleotide sequence ID" value="NZ_KB291045.1"/>
</dbReference>
<evidence type="ECO:0000256" key="5">
    <source>
        <dbReference type="ARBA" id="ARBA00022801"/>
    </source>
</evidence>
<dbReference type="Proteomes" id="UP000010408">
    <property type="component" value="Unassembled WGS sequence"/>
</dbReference>
<dbReference type="GO" id="GO:0046872">
    <property type="term" value="F:metal ion binding"/>
    <property type="evidence" value="ECO:0007669"/>
    <property type="project" value="UniProtKB-KW"/>
</dbReference>
<feature type="coiled-coil region" evidence="13">
    <location>
        <begin position="357"/>
        <end position="384"/>
    </location>
</feature>
<keyword evidence="5 12" id="KW-0378">Hydrolase</keyword>
<dbReference type="InterPro" id="IPR041383">
    <property type="entry name" value="RuvC_III"/>
</dbReference>
<dbReference type="Gene3D" id="3.30.420.10">
    <property type="entry name" value="Ribonuclease H-like superfamily/Ribonuclease H"/>
    <property type="match status" value="1"/>
</dbReference>
<evidence type="ECO:0000259" key="14">
    <source>
        <dbReference type="PROSITE" id="PS51749"/>
    </source>
</evidence>
<evidence type="ECO:0000256" key="11">
    <source>
        <dbReference type="ARBA" id="ARBA00046380"/>
    </source>
</evidence>
<dbReference type="SMART" id="SM00507">
    <property type="entry name" value="HNHc"/>
    <property type="match status" value="1"/>
</dbReference>
<feature type="domain" description="HNH Cas9-type" evidence="14">
    <location>
        <begin position="353"/>
        <end position="520"/>
    </location>
</feature>
<dbReference type="InterPro" id="IPR040619">
    <property type="entry name" value="Cas9_alpha-helical_lobe"/>
</dbReference>
<evidence type="ECO:0000256" key="6">
    <source>
        <dbReference type="ARBA" id="ARBA00022842"/>
    </source>
</evidence>
<dbReference type="GO" id="GO:0051607">
    <property type="term" value="P:defense response to virus"/>
    <property type="evidence" value="ECO:0007669"/>
    <property type="project" value="UniProtKB-KW"/>
</dbReference>
<dbReference type="eggNOG" id="COG3513">
    <property type="taxonomic scope" value="Bacteria"/>
</dbReference>
<dbReference type="InterPro" id="IPR036397">
    <property type="entry name" value="RNaseH_sf"/>
</dbReference>
<evidence type="ECO:0000256" key="12">
    <source>
        <dbReference type="PROSITE-ProRule" id="PRU01085"/>
    </source>
</evidence>
<keyword evidence="10" id="KW-0464">Manganese</keyword>
<reference evidence="15 16" key="1">
    <citation type="submission" date="2012-05" db="EMBL/GenBank/DDBJ databases">
        <authorList>
            <person name="Weinstock G."/>
            <person name="Sodergren E."/>
            <person name="Lobos E.A."/>
            <person name="Fulton L."/>
            <person name="Fulton R."/>
            <person name="Courtney L."/>
            <person name="Fronick C."/>
            <person name="O'Laughlin M."/>
            <person name="Godfrey J."/>
            <person name="Wilson R.M."/>
            <person name="Miner T."/>
            <person name="Farmer C."/>
            <person name="Delehaunty K."/>
            <person name="Cordes M."/>
            <person name="Minx P."/>
            <person name="Tomlinson C."/>
            <person name="Chen J."/>
            <person name="Wollam A."/>
            <person name="Pepin K.H."/>
            <person name="Bhonagiri V."/>
            <person name="Zhang X."/>
            <person name="Suruliraj S."/>
            <person name="Warren W."/>
            <person name="Mitreva M."/>
            <person name="Mardis E.R."/>
            <person name="Wilson R.K."/>
        </authorList>
    </citation>
    <scope>NUCLEOTIDE SEQUENCE [LARGE SCALE GENOMIC DNA]</scope>
    <source>
        <strain evidence="15 16">F0037</strain>
    </source>
</reference>
<dbReference type="GO" id="GO:0003677">
    <property type="term" value="F:DNA binding"/>
    <property type="evidence" value="ECO:0007669"/>
    <property type="project" value="UniProtKB-UniRule"/>
</dbReference>
<sequence>MRIIREAYIEEYDRIMAVQRVFYPELLTDALIGRIRDRIIFYQRPLKSCKQLVSFCEFEKKEKVIRVKHTNKEGVQELVEKTITIGPKVAPKSSPIFQVCKVWESIHNIRLYHPDGTERKLEQEEKQKLFDYLQRNDKLSLTTLRKELKIKPKDKLWCDKLLEKGIAGNTTAAILRKAFKGYEHYERLFRFDLVRRDSHEADEDGVIRPIIDESYQNEPLYKLWHILYSIEDRAEMRSALIGQLGIKAEDLDNGLMDALYKIDFVKQGYGNKSAKFICKLLPHLQEGKMYSEAAEAAGMRHSDSMTAQERDERNLLEEIPLLQKNALRQPVVEKVLNQMINLVNALKREHGEIDEVRVELARELKMSREEREKATKNNSSREKENKAIAERITEYGLTPTKSRIQKYRLWQESAESCIYCGKRVDVVQFLRGEETEVEHIIPKSILFDDSLSNKACACRSCNQEKGNRFAMEYIQAKGWEQDYIERVDSLFHDKKISYSKRQHLLMLPKDLPEDFIERHLRLSQYISREAQGILRKGIRLVSASEGGVTAKLRQLWGYDNILRDLNLERYKSMGETEVVTVEHRDGQRTDERIKDWSKRKDHRHHAIDALVVACTRQSYIQRLNRVNAEADRQEMDAFIKEQQQEHKLSKKEKLSLLENWLKEQPHFTTGEVKEHAEGILISFRPGKRTVSRGRNIYKRSGKTDVQRNVLIPRGALSEETVYGVISVDGENKVVCKYPLQKFLDTKETNVDKIADQAAEKIVDKVLREKIRERIKRYGKKEAFAEPLYLDEAQTQVVRSVRCFISKDQAKLIPLRYNDESEAVGFVAPGNNHHLALYRDASGKMRASVVSFFAAVERARYGIPMIVLNPRETREKARIIPDLPESIFSKLPEEDWVLEETLQEGEMVLLGMENDAIEEAIKKKDYSKLSRYLYRVQSLSYNDYKFCFHLETESEKKEKKKGEDKKRGEKAKNTAVMPPKRYRIRCLATYQEDLNPRKVKIDLLGRISLA</sequence>
<dbReference type="PROSITE" id="PS51749">
    <property type="entry name" value="HNH_CAS9"/>
    <property type="match status" value="1"/>
</dbReference>
<evidence type="ECO:0000256" key="13">
    <source>
        <dbReference type="SAM" id="Coils"/>
    </source>
</evidence>
<evidence type="ECO:0000256" key="9">
    <source>
        <dbReference type="ARBA" id="ARBA00023125"/>
    </source>
</evidence>
<dbReference type="InterPro" id="IPR033114">
    <property type="entry name" value="HNH_CAS9"/>
</dbReference>
<evidence type="ECO:0000313" key="16">
    <source>
        <dbReference type="Proteomes" id="UP000010408"/>
    </source>
</evidence>
<dbReference type="Pfam" id="PF18541">
    <property type="entry name" value="RuvC_III"/>
    <property type="match status" value="1"/>
</dbReference>
<gene>
    <name evidence="15" type="ORF">HMPREF9134_00793</name>
</gene>
<keyword evidence="8" id="KW-0051">Antiviral defense</keyword>
<evidence type="ECO:0000256" key="10">
    <source>
        <dbReference type="ARBA" id="ARBA00023211"/>
    </source>
</evidence>